<dbReference type="InterPro" id="IPR043128">
    <property type="entry name" value="Rev_trsase/Diguanyl_cyclase"/>
</dbReference>
<evidence type="ECO:0000313" key="3">
    <source>
        <dbReference type="Proteomes" id="UP000663720"/>
    </source>
</evidence>
<evidence type="ECO:0000256" key="1">
    <source>
        <dbReference type="SAM" id="MobiDB-lite"/>
    </source>
</evidence>
<feature type="compositionally biased region" description="Basic and acidic residues" evidence="1">
    <location>
        <begin position="76"/>
        <end position="91"/>
    </location>
</feature>
<gene>
    <name evidence="2" type="ORF">dnl_41020</name>
</gene>
<protein>
    <recommendedName>
        <fullName evidence="4">GGDEF domain-containing protein</fullName>
    </recommendedName>
</protein>
<name>A0A975BAG0_9BACT</name>
<organism evidence="2 3">
    <name type="scientific">Desulfonema limicola</name>
    <dbReference type="NCBI Taxonomy" id="45656"/>
    <lineage>
        <taxon>Bacteria</taxon>
        <taxon>Pseudomonadati</taxon>
        <taxon>Thermodesulfobacteriota</taxon>
        <taxon>Desulfobacteria</taxon>
        <taxon>Desulfobacterales</taxon>
        <taxon>Desulfococcaceae</taxon>
        <taxon>Desulfonema</taxon>
    </lineage>
</organism>
<feature type="region of interest" description="Disordered" evidence="1">
    <location>
        <begin position="72"/>
        <end position="91"/>
    </location>
</feature>
<evidence type="ECO:0008006" key="4">
    <source>
        <dbReference type="Google" id="ProtNLM"/>
    </source>
</evidence>
<dbReference type="Gene3D" id="3.30.70.270">
    <property type="match status" value="1"/>
</dbReference>
<dbReference type="RefSeq" id="WP_207687755.1">
    <property type="nucleotide sequence ID" value="NZ_CP061799.1"/>
</dbReference>
<reference evidence="2" key="1">
    <citation type="journal article" date="2021" name="Microb. Physiol.">
        <title>Proteogenomic Insights into the Physiology of Marine, Sulfate-Reducing, Filamentous Desulfonema limicola and Desulfonema magnum.</title>
        <authorList>
            <person name="Schnaars V."/>
            <person name="Wohlbrand L."/>
            <person name="Scheve S."/>
            <person name="Hinrichs C."/>
            <person name="Reinhardt R."/>
            <person name="Rabus R."/>
        </authorList>
    </citation>
    <scope>NUCLEOTIDE SEQUENCE</scope>
    <source>
        <strain evidence="2">5ac10</strain>
    </source>
</reference>
<accession>A0A975BAG0</accession>
<evidence type="ECO:0000313" key="2">
    <source>
        <dbReference type="EMBL" id="QTA81753.1"/>
    </source>
</evidence>
<sequence length="545" mass="62981">MYHYFSIQYSAIQKTILRHDRLWSMSGISMILSWLNEIELPKIARGYSKKPENETILVAGGGKFTARFEINDTPEEETKDKNNEKNKAEQAKDEIIKELSTAFPMLEFQDSQVKDAEKFSKIRKDIMDDLKTQKQGFRGYGLSFNPHFEVCSECGEYPAVRSKKIKEKLVCSVCHAAHESSSDLKKMYQHFQEKKDECTTLEKIYSSYIAEIPESLNANVPYDFEDMFPKKEDPKEQQKKRMAVWFSDINSMKNKVSLWLNQEETEIFGTFKQVKDVFSGIITQALKETFPGEKIKEAFLPFRIIIAGGDDFCIVMDEKYILDFVVNLSSNLDTKFKSLPADHPLSQKWLEKKFNALKEEDSNIKIEEKDIKQPYCFGGSFIVCSLHTPFSRIHEIGEELMKAAKTETKRQGNSVNWRIMAEEESQSDKLLCFEKPIFIESDANKESWDKLSFNEYMDLRKKYSKISSSQQHQIASMMIKLNKEPEKLERWLMIHASSELEKNLTGLINEEKLRIGKTKDGGLMPERLATLLELLSIGGESDGDK</sequence>
<dbReference type="Proteomes" id="UP000663720">
    <property type="component" value="Chromosome"/>
</dbReference>
<dbReference type="KEGG" id="dli:dnl_41020"/>
<proteinExistence type="predicted"/>
<dbReference type="AlphaFoldDB" id="A0A975BAG0"/>
<dbReference type="EMBL" id="CP061799">
    <property type="protein sequence ID" value="QTA81753.1"/>
    <property type="molecule type" value="Genomic_DNA"/>
</dbReference>
<keyword evidence="3" id="KW-1185">Reference proteome</keyword>